<keyword evidence="8 11" id="KW-0030">Aminoacyl-tRNA synthetase</keyword>
<dbReference type="InterPro" id="IPR009080">
    <property type="entry name" value="tRNAsynth_Ia_anticodon-bd"/>
</dbReference>
<keyword evidence="7 11" id="KW-0648">Protein biosynthesis</keyword>
<name>A0AA35ST31_GEOBA</name>
<evidence type="ECO:0000256" key="6">
    <source>
        <dbReference type="ARBA" id="ARBA00022840"/>
    </source>
</evidence>
<dbReference type="InterPro" id="IPR014729">
    <property type="entry name" value="Rossmann-like_a/b/a_fold"/>
</dbReference>
<dbReference type="InterPro" id="IPR001412">
    <property type="entry name" value="aa-tRNA-synth_I_CS"/>
</dbReference>
<feature type="domain" description="Aminoacyl-tRNA synthetase class Ia" evidence="12">
    <location>
        <begin position="36"/>
        <end position="646"/>
    </location>
</feature>
<keyword evidence="5 11" id="KW-0547">Nucleotide-binding</keyword>
<evidence type="ECO:0000313" key="14">
    <source>
        <dbReference type="Proteomes" id="UP001174909"/>
    </source>
</evidence>
<dbReference type="SUPFAM" id="SSF52374">
    <property type="entry name" value="Nucleotidylyl transferase"/>
    <property type="match status" value="1"/>
</dbReference>
<dbReference type="FunFam" id="3.40.50.620:FF:000111">
    <property type="entry name" value="Mitochondrial isoleucyl-tRNA synthetase"/>
    <property type="match status" value="1"/>
</dbReference>
<evidence type="ECO:0000313" key="13">
    <source>
        <dbReference type="EMBL" id="CAI8035353.1"/>
    </source>
</evidence>
<evidence type="ECO:0000256" key="11">
    <source>
        <dbReference type="RuleBase" id="RU363035"/>
    </source>
</evidence>
<evidence type="ECO:0000256" key="8">
    <source>
        <dbReference type="ARBA" id="ARBA00023146"/>
    </source>
</evidence>
<evidence type="ECO:0000256" key="2">
    <source>
        <dbReference type="ARBA" id="ARBA00005594"/>
    </source>
</evidence>
<keyword evidence="4 11" id="KW-0436">Ligase</keyword>
<keyword evidence="6 11" id="KW-0067">ATP-binding</keyword>
<dbReference type="Pfam" id="PF00133">
    <property type="entry name" value="tRNA-synt_1"/>
    <property type="match status" value="1"/>
</dbReference>
<gene>
    <name evidence="13" type="ORF">GBAR_LOCUS19853</name>
</gene>
<evidence type="ECO:0000256" key="9">
    <source>
        <dbReference type="ARBA" id="ARBA00032665"/>
    </source>
</evidence>
<evidence type="ECO:0000256" key="10">
    <source>
        <dbReference type="ARBA" id="ARBA00048359"/>
    </source>
</evidence>
<dbReference type="PROSITE" id="PS00178">
    <property type="entry name" value="AA_TRNA_LIGASE_I"/>
    <property type="match status" value="1"/>
</dbReference>
<dbReference type="SUPFAM" id="SSF47323">
    <property type="entry name" value="Anticodon-binding domain of a subclass of class I aminoacyl-tRNA synthetases"/>
    <property type="match status" value="1"/>
</dbReference>
<dbReference type="GO" id="GO:0006428">
    <property type="term" value="P:isoleucyl-tRNA aminoacylation"/>
    <property type="evidence" value="ECO:0007669"/>
    <property type="project" value="InterPro"/>
</dbReference>
<accession>A0AA35ST31</accession>
<dbReference type="Gene3D" id="1.10.10.830">
    <property type="entry name" value="Ile-tRNA synthetase CP2 domain-like"/>
    <property type="match status" value="1"/>
</dbReference>
<dbReference type="InterPro" id="IPR009008">
    <property type="entry name" value="Val/Leu/Ile-tRNA-synth_edit"/>
</dbReference>
<dbReference type="PANTHER" id="PTHR42765">
    <property type="entry name" value="SOLEUCYL-TRNA SYNTHETASE"/>
    <property type="match status" value="1"/>
</dbReference>
<dbReference type="InterPro" id="IPR033708">
    <property type="entry name" value="Anticodon_Ile_BEm"/>
</dbReference>
<dbReference type="NCBIfam" id="TIGR00392">
    <property type="entry name" value="ileS"/>
    <property type="match status" value="1"/>
</dbReference>
<evidence type="ECO:0000256" key="4">
    <source>
        <dbReference type="ARBA" id="ARBA00022598"/>
    </source>
</evidence>
<dbReference type="HAMAP" id="MF_02002">
    <property type="entry name" value="Ile_tRNA_synth_type1"/>
    <property type="match status" value="1"/>
</dbReference>
<proteinExistence type="inferred from homology"/>
<protein>
    <recommendedName>
        <fullName evidence="3">isoleucine--tRNA ligase</fullName>
        <ecNumber evidence="3">6.1.1.5</ecNumber>
    </recommendedName>
    <alternativeName>
        <fullName evidence="9">Isoleucyl-tRNA synthetase</fullName>
    </alternativeName>
</protein>
<dbReference type="FunFam" id="3.90.740.10:FF:000009">
    <property type="entry name" value="Isoleucyl-tRNA synthetase 2, mitochondrial"/>
    <property type="match status" value="1"/>
</dbReference>
<dbReference type="SUPFAM" id="SSF50677">
    <property type="entry name" value="ValRS/IleRS/LeuRS editing domain"/>
    <property type="match status" value="1"/>
</dbReference>
<dbReference type="Gene3D" id="1.10.730.20">
    <property type="match status" value="2"/>
</dbReference>
<keyword evidence="14" id="KW-1185">Reference proteome</keyword>
<dbReference type="GO" id="GO:0004822">
    <property type="term" value="F:isoleucine-tRNA ligase activity"/>
    <property type="evidence" value="ECO:0007669"/>
    <property type="project" value="UniProtKB-EC"/>
</dbReference>
<evidence type="ECO:0000259" key="12">
    <source>
        <dbReference type="Pfam" id="PF00133"/>
    </source>
</evidence>
<dbReference type="GO" id="GO:0005524">
    <property type="term" value="F:ATP binding"/>
    <property type="evidence" value="ECO:0007669"/>
    <property type="project" value="UniProtKB-KW"/>
</dbReference>
<dbReference type="InterPro" id="IPR002301">
    <property type="entry name" value="Ile-tRNA-ligase"/>
</dbReference>
<dbReference type="CDD" id="cd07960">
    <property type="entry name" value="Anticodon_Ia_Ile_BEm"/>
    <property type="match status" value="1"/>
</dbReference>
<dbReference type="Proteomes" id="UP001174909">
    <property type="component" value="Unassembled WGS sequence"/>
</dbReference>
<comment type="subcellular location">
    <subcellularLocation>
        <location evidence="1">Mitochondrion</location>
    </subcellularLocation>
</comment>
<dbReference type="Gene3D" id="3.40.50.620">
    <property type="entry name" value="HUPs"/>
    <property type="match status" value="2"/>
</dbReference>
<sequence length="934" mass="105378">MPAQYRVLVPKTRFPVRTNPVTHEPAIQKAAKFDDLYGWQERQQRGNDKIFTLHDGPPYANGAPHMGHVLNRVLKDVINRYKLMRGYKLAFRPGWDCHGLPIELKACRSDDLQSPLEIRAKAEKYARKTVALQKEAFQRWGCLADWNNPYLTMDPEYEAAQIDVFHQMYKRGCIYRGYKPVYWSPSSRTALAEAELEYRDHVSQAVYILFPLTSEISSLLPEADRNQTLWALVWTTTPWTLVANQAVSYHSNHSYCVVRMRHTDGRDRLVLLGEKNVNRLAPILGEFEVVSTLSGSQLANLTYAHPISPQRQQMRFVHGEHVDEEEGTGLVHTAPTHGFEDHEIGVEAGLDMTCVVDGNGCYTAEAPSHLVGLRVLSEGNEAVIEGLRSSKVLLKRESYTHRYPYDWRTKKPVIIRSTKQWFASVKQLKEEAKAALRGVTVHPRSSGNQLPKMLDTRGDWCISRQRVWGVPLPIFYHVTTDEPLLTEETVVHAREMIRAKGSNCWWELPLDKLLPPSFSGQTEDWRRGEDTMDVWFDSGSSWAAVLSDSGTDSGQCGRVADMYLEGVDQHRGWFQSSLLTSVAIQNQAPYRRLVTHGFVLDGSGAKMSKSIGNVVSPSDIIDGKKFGVEAMRWWVASSSFTSHVSVSDEILQQSSDFVQRLRNLFRFMLGNLSDFNPTLDLVPHNAMSALDQYMLHILSNYCQEATGAYESLNFSRLSLLLVTLVPLDLSAFYCNIVKDSLYCDPARGRVRLGTLSAIHHLLLGLVNVFKSGWMDCPSEWNQPTLAADFDAIRSLRSLVYKALSSARDASSLRSFTEAQVGITTDSEQLYHLLEKYSSSEEEERERDGYGLSAVFIVSRATVELGGGGVGSGVGRVFCEDGEVVWGGERCQVSVGAWRAEEMGKYKCPRCWLWTADSQDQLCLRCSHVHRQTQD</sequence>
<dbReference type="EC" id="6.1.1.5" evidence="3"/>
<dbReference type="Gene3D" id="3.90.740.10">
    <property type="entry name" value="Valyl/Leucyl/Isoleucyl-tRNA synthetase, editing domain"/>
    <property type="match status" value="1"/>
</dbReference>
<comment type="similarity">
    <text evidence="2 11">Belongs to the class-I aminoacyl-tRNA synthetase family.</text>
</comment>
<dbReference type="InterPro" id="IPR002300">
    <property type="entry name" value="aa-tRNA-synth_Ia"/>
</dbReference>
<comment type="catalytic activity">
    <reaction evidence="10">
        <text>tRNA(Ile) + L-isoleucine + ATP = L-isoleucyl-tRNA(Ile) + AMP + diphosphate</text>
        <dbReference type="Rhea" id="RHEA:11060"/>
        <dbReference type="Rhea" id="RHEA-COMP:9666"/>
        <dbReference type="Rhea" id="RHEA-COMP:9695"/>
        <dbReference type="ChEBI" id="CHEBI:30616"/>
        <dbReference type="ChEBI" id="CHEBI:33019"/>
        <dbReference type="ChEBI" id="CHEBI:58045"/>
        <dbReference type="ChEBI" id="CHEBI:78442"/>
        <dbReference type="ChEBI" id="CHEBI:78528"/>
        <dbReference type="ChEBI" id="CHEBI:456215"/>
        <dbReference type="EC" id="6.1.1.5"/>
    </reaction>
</comment>
<evidence type="ECO:0000256" key="1">
    <source>
        <dbReference type="ARBA" id="ARBA00004173"/>
    </source>
</evidence>
<dbReference type="EMBL" id="CASHTH010002795">
    <property type="protein sequence ID" value="CAI8035353.1"/>
    <property type="molecule type" value="Genomic_DNA"/>
</dbReference>
<evidence type="ECO:0000256" key="3">
    <source>
        <dbReference type="ARBA" id="ARBA00013165"/>
    </source>
</evidence>
<dbReference type="InterPro" id="IPR023585">
    <property type="entry name" value="Ile-tRNA-ligase_type1"/>
</dbReference>
<dbReference type="GO" id="GO:0000049">
    <property type="term" value="F:tRNA binding"/>
    <property type="evidence" value="ECO:0007669"/>
    <property type="project" value="InterPro"/>
</dbReference>
<dbReference type="PRINTS" id="PR00984">
    <property type="entry name" value="TRNASYNTHILE"/>
</dbReference>
<organism evidence="13 14">
    <name type="scientific">Geodia barretti</name>
    <name type="common">Barrett's horny sponge</name>
    <dbReference type="NCBI Taxonomy" id="519541"/>
    <lineage>
        <taxon>Eukaryota</taxon>
        <taxon>Metazoa</taxon>
        <taxon>Porifera</taxon>
        <taxon>Demospongiae</taxon>
        <taxon>Heteroscleromorpha</taxon>
        <taxon>Tetractinellida</taxon>
        <taxon>Astrophorina</taxon>
        <taxon>Geodiidae</taxon>
        <taxon>Geodia</taxon>
    </lineage>
</organism>
<dbReference type="InterPro" id="IPR050081">
    <property type="entry name" value="Ile-tRNA_ligase"/>
</dbReference>
<dbReference type="PANTHER" id="PTHR42765:SF1">
    <property type="entry name" value="ISOLEUCINE--TRNA LIGASE, MITOCHONDRIAL"/>
    <property type="match status" value="1"/>
</dbReference>
<dbReference type="GO" id="GO:0005739">
    <property type="term" value="C:mitochondrion"/>
    <property type="evidence" value="ECO:0007669"/>
    <property type="project" value="UniProtKB-SubCell"/>
</dbReference>
<evidence type="ECO:0000256" key="7">
    <source>
        <dbReference type="ARBA" id="ARBA00022917"/>
    </source>
</evidence>
<dbReference type="AlphaFoldDB" id="A0AA35ST31"/>
<dbReference type="GO" id="GO:0032543">
    <property type="term" value="P:mitochondrial translation"/>
    <property type="evidence" value="ECO:0007669"/>
    <property type="project" value="TreeGrafter"/>
</dbReference>
<reference evidence="13" key="1">
    <citation type="submission" date="2023-03" db="EMBL/GenBank/DDBJ databases">
        <authorList>
            <person name="Steffen K."/>
            <person name="Cardenas P."/>
        </authorList>
    </citation>
    <scope>NUCLEOTIDE SEQUENCE</scope>
</reference>
<comment type="caution">
    <text evidence="13">The sequence shown here is derived from an EMBL/GenBank/DDBJ whole genome shotgun (WGS) entry which is preliminary data.</text>
</comment>
<dbReference type="GO" id="GO:0002161">
    <property type="term" value="F:aminoacyl-tRNA deacylase activity"/>
    <property type="evidence" value="ECO:0007669"/>
    <property type="project" value="InterPro"/>
</dbReference>
<evidence type="ECO:0000256" key="5">
    <source>
        <dbReference type="ARBA" id="ARBA00022741"/>
    </source>
</evidence>